<organism evidence="9 10">
    <name type="scientific">Jingyaoa shaoxingensis</name>
    <dbReference type="NCBI Taxonomy" id="2763671"/>
    <lineage>
        <taxon>Bacteria</taxon>
        <taxon>Bacillati</taxon>
        <taxon>Bacillota</taxon>
        <taxon>Clostridia</taxon>
        <taxon>Lachnospirales</taxon>
        <taxon>Lachnospiraceae</taxon>
        <taxon>Jingyaoa</taxon>
    </lineage>
</organism>
<comment type="subcellular location">
    <subcellularLocation>
        <location evidence="1">Cell membrane</location>
        <topology evidence="1">Multi-pass membrane protein</topology>
    </subcellularLocation>
</comment>
<evidence type="ECO:0000313" key="10">
    <source>
        <dbReference type="Proteomes" id="UP000657421"/>
    </source>
</evidence>
<feature type="transmembrane region" description="Helical" evidence="7">
    <location>
        <begin position="162"/>
        <end position="178"/>
    </location>
</feature>
<evidence type="ECO:0000256" key="3">
    <source>
        <dbReference type="ARBA" id="ARBA00022475"/>
    </source>
</evidence>
<comment type="similarity">
    <text evidence="2">Belongs to the EamA transporter family.</text>
</comment>
<keyword evidence="10" id="KW-1185">Reference proteome</keyword>
<feature type="transmembrane region" description="Helical" evidence="7">
    <location>
        <begin position="250"/>
        <end position="270"/>
    </location>
</feature>
<dbReference type="InterPro" id="IPR037185">
    <property type="entry name" value="EmrE-like"/>
</dbReference>
<evidence type="ECO:0000256" key="2">
    <source>
        <dbReference type="ARBA" id="ARBA00007362"/>
    </source>
</evidence>
<dbReference type="SUPFAM" id="SSF103481">
    <property type="entry name" value="Multidrug resistance efflux transporter EmrE"/>
    <property type="match status" value="2"/>
</dbReference>
<dbReference type="PANTHER" id="PTHR42920:SF5">
    <property type="entry name" value="EAMA DOMAIN-CONTAINING PROTEIN"/>
    <property type="match status" value="1"/>
</dbReference>
<evidence type="ECO:0000256" key="7">
    <source>
        <dbReference type="SAM" id="Phobius"/>
    </source>
</evidence>
<dbReference type="RefSeq" id="WP_249308834.1">
    <property type="nucleotide sequence ID" value="NZ_JACRSZ010000010.1"/>
</dbReference>
<evidence type="ECO:0000256" key="5">
    <source>
        <dbReference type="ARBA" id="ARBA00022989"/>
    </source>
</evidence>
<reference evidence="9 10" key="1">
    <citation type="submission" date="2020-08" db="EMBL/GenBank/DDBJ databases">
        <title>Genome public.</title>
        <authorList>
            <person name="Liu C."/>
            <person name="Sun Q."/>
        </authorList>
    </citation>
    <scope>NUCLEOTIDE SEQUENCE [LARGE SCALE GENOMIC DNA]</scope>
    <source>
        <strain evidence="9 10">NSJ-46</strain>
    </source>
</reference>
<keyword evidence="5 7" id="KW-1133">Transmembrane helix</keyword>
<dbReference type="InterPro" id="IPR000620">
    <property type="entry name" value="EamA_dom"/>
</dbReference>
<dbReference type="Pfam" id="PF00892">
    <property type="entry name" value="EamA"/>
    <property type="match status" value="2"/>
</dbReference>
<feature type="domain" description="EamA" evidence="8">
    <location>
        <begin position="11"/>
        <end position="149"/>
    </location>
</feature>
<accession>A0ABR7NAW9</accession>
<feature type="transmembrane region" description="Helical" evidence="7">
    <location>
        <begin position="80"/>
        <end position="100"/>
    </location>
</feature>
<feature type="transmembrane region" description="Helical" evidence="7">
    <location>
        <begin position="43"/>
        <end position="60"/>
    </location>
</feature>
<evidence type="ECO:0000256" key="1">
    <source>
        <dbReference type="ARBA" id="ARBA00004651"/>
    </source>
</evidence>
<dbReference type="EMBL" id="JACRSZ010000010">
    <property type="protein sequence ID" value="MBC8573548.1"/>
    <property type="molecule type" value="Genomic_DNA"/>
</dbReference>
<feature type="transmembrane region" description="Helical" evidence="7">
    <location>
        <begin position="106"/>
        <end position="126"/>
    </location>
</feature>
<dbReference type="InterPro" id="IPR051258">
    <property type="entry name" value="Diverse_Substrate_Transporter"/>
</dbReference>
<protein>
    <submittedName>
        <fullName evidence="9">DMT family transporter</fullName>
    </submittedName>
</protein>
<proteinExistence type="inferred from homology"/>
<dbReference type="Proteomes" id="UP000657421">
    <property type="component" value="Unassembled WGS sequence"/>
</dbReference>
<evidence type="ECO:0000313" key="9">
    <source>
        <dbReference type="EMBL" id="MBC8573548.1"/>
    </source>
</evidence>
<feature type="transmembrane region" description="Helical" evidence="7">
    <location>
        <begin position="220"/>
        <end position="238"/>
    </location>
</feature>
<evidence type="ECO:0000259" key="8">
    <source>
        <dbReference type="Pfam" id="PF00892"/>
    </source>
</evidence>
<comment type="caution">
    <text evidence="9">The sequence shown here is derived from an EMBL/GenBank/DDBJ whole genome shotgun (WGS) entry which is preliminary data.</text>
</comment>
<feature type="transmembrane region" description="Helical" evidence="7">
    <location>
        <begin position="133"/>
        <end position="150"/>
    </location>
</feature>
<evidence type="ECO:0000256" key="4">
    <source>
        <dbReference type="ARBA" id="ARBA00022692"/>
    </source>
</evidence>
<sequence length="309" mass="33312">MKTRQMKNAGILLLTAIIWGFAFVAQSVGMDYVGPFTFNCVRLFIGALVLLPYIALSDKLNGTDTGKQGEKKHKTGREEWIGGICCGFALATASCLQQIGIMHTTVGKAGFITACYILLVPIFGLFFHKKCGILVWIGVILAVIGLYFLCINENLTIGRGDIMVFLCAIVFAIHILVIDHFSPKTDGVRMSCIQFFVSGVLCLGPALILEHPHLGQLLAAWQPILYAGVLSCGVAYTLQIIGQKGMNPTVASLILSLESVISVLAGILVLREMPTAREVLGCVLMFTAILLAQLPDPGKKEPSSPQADE</sequence>
<evidence type="ECO:0000256" key="6">
    <source>
        <dbReference type="ARBA" id="ARBA00023136"/>
    </source>
</evidence>
<feature type="transmembrane region" description="Helical" evidence="7">
    <location>
        <begin position="190"/>
        <end position="208"/>
    </location>
</feature>
<keyword evidence="3" id="KW-1003">Cell membrane</keyword>
<gene>
    <name evidence="9" type="ORF">H8716_10710</name>
</gene>
<dbReference type="PANTHER" id="PTHR42920">
    <property type="entry name" value="OS03G0707200 PROTEIN-RELATED"/>
    <property type="match status" value="1"/>
</dbReference>
<keyword evidence="6 7" id="KW-0472">Membrane</keyword>
<keyword evidence="4 7" id="KW-0812">Transmembrane</keyword>
<name>A0ABR7NAW9_9FIRM</name>
<feature type="domain" description="EamA" evidence="8">
    <location>
        <begin position="159"/>
        <end position="291"/>
    </location>
</feature>